<proteinExistence type="predicted"/>
<reference evidence="1 2" key="1">
    <citation type="journal article" date="2014" name="Agronomy (Basel)">
        <title>A Draft Genome Sequence for Ensete ventricosum, the Drought-Tolerant Tree Against Hunger.</title>
        <authorList>
            <person name="Harrison J."/>
            <person name="Moore K.A."/>
            <person name="Paszkiewicz K."/>
            <person name="Jones T."/>
            <person name="Grant M."/>
            <person name="Ambacheew D."/>
            <person name="Muzemil S."/>
            <person name="Studholme D.J."/>
        </authorList>
    </citation>
    <scope>NUCLEOTIDE SEQUENCE [LARGE SCALE GENOMIC DNA]</scope>
</reference>
<sequence length="80" mass="8915">MIHLISILPLEGLNFLTVLSRGSEAIIREDLELHGLILGKVMEVARDLCDREEEAEEGTVVVEEGSSDVADARIAWKEQR</sequence>
<accession>A0A426ZPE9</accession>
<gene>
    <name evidence="1" type="ORF">B296_00033789</name>
</gene>
<organism evidence="1 2">
    <name type="scientific">Ensete ventricosum</name>
    <name type="common">Abyssinian banana</name>
    <name type="synonym">Musa ensete</name>
    <dbReference type="NCBI Taxonomy" id="4639"/>
    <lineage>
        <taxon>Eukaryota</taxon>
        <taxon>Viridiplantae</taxon>
        <taxon>Streptophyta</taxon>
        <taxon>Embryophyta</taxon>
        <taxon>Tracheophyta</taxon>
        <taxon>Spermatophyta</taxon>
        <taxon>Magnoliopsida</taxon>
        <taxon>Liliopsida</taxon>
        <taxon>Zingiberales</taxon>
        <taxon>Musaceae</taxon>
        <taxon>Ensete</taxon>
    </lineage>
</organism>
<dbReference type="EMBL" id="AMZH03005663">
    <property type="protein sequence ID" value="RRT65848.1"/>
    <property type="molecule type" value="Genomic_DNA"/>
</dbReference>
<protein>
    <submittedName>
        <fullName evidence="1">Uncharacterized protein</fullName>
    </submittedName>
</protein>
<evidence type="ECO:0000313" key="1">
    <source>
        <dbReference type="EMBL" id="RRT65848.1"/>
    </source>
</evidence>
<name>A0A426ZPE9_ENSVE</name>
<dbReference type="AlphaFoldDB" id="A0A426ZPE9"/>
<evidence type="ECO:0000313" key="2">
    <source>
        <dbReference type="Proteomes" id="UP000287651"/>
    </source>
</evidence>
<comment type="caution">
    <text evidence="1">The sequence shown here is derived from an EMBL/GenBank/DDBJ whole genome shotgun (WGS) entry which is preliminary data.</text>
</comment>
<dbReference type="Proteomes" id="UP000287651">
    <property type="component" value="Unassembled WGS sequence"/>
</dbReference>